<evidence type="ECO:0000256" key="4">
    <source>
        <dbReference type="ARBA" id="ARBA00022723"/>
    </source>
</evidence>
<dbReference type="InterPro" id="IPR039525">
    <property type="entry name" value="RNF126-like_zinc-ribbon"/>
</dbReference>
<evidence type="ECO:0000313" key="12">
    <source>
        <dbReference type="Proteomes" id="UP000298416"/>
    </source>
</evidence>
<evidence type="ECO:0000256" key="1">
    <source>
        <dbReference type="ARBA" id="ARBA00000900"/>
    </source>
</evidence>
<keyword evidence="12" id="KW-1185">Reference proteome</keyword>
<evidence type="ECO:0000256" key="8">
    <source>
        <dbReference type="PROSITE-ProRule" id="PRU00175"/>
    </source>
</evidence>
<accession>A0A8X8ZRQ3</accession>
<dbReference type="Pfam" id="PF14369">
    <property type="entry name" value="Zn_ribbon_19"/>
    <property type="match status" value="1"/>
</dbReference>
<dbReference type="PANTHER" id="PTHR15710">
    <property type="entry name" value="E3 UBIQUITIN-PROTEIN LIGASE PRAJA"/>
    <property type="match status" value="1"/>
</dbReference>
<feature type="domain" description="RING-type" evidence="10">
    <location>
        <begin position="170"/>
        <end position="211"/>
    </location>
</feature>
<dbReference type="Gene3D" id="3.30.40.10">
    <property type="entry name" value="Zinc/RING finger domain, C3HC4 (zinc finger)"/>
    <property type="match status" value="2"/>
</dbReference>
<evidence type="ECO:0000259" key="10">
    <source>
        <dbReference type="PROSITE" id="PS50089"/>
    </source>
</evidence>
<evidence type="ECO:0000256" key="9">
    <source>
        <dbReference type="SAM" id="MobiDB-lite"/>
    </source>
</evidence>
<dbReference type="CDD" id="cd16667">
    <property type="entry name" value="RING-H2_RNF126-like"/>
    <property type="match status" value="1"/>
</dbReference>
<dbReference type="GO" id="GO:0008270">
    <property type="term" value="F:zinc ion binding"/>
    <property type="evidence" value="ECO:0007669"/>
    <property type="project" value="UniProtKB-KW"/>
</dbReference>
<dbReference type="InterPro" id="IPR001841">
    <property type="entry name" value="Znf_RING"/>
</dbReference>
<keyword evidence="7" id="KW-0862">Zinc</keyword>
<dbReference type="GO" id="GO:0005737">
    <property type="term" value="C:cytoplasm"/>
    <property type="evidence" value="ECO:0007669"/>
    <property type="project" value="TreeGrafter"/>
</dbReference>
<dbReference type="PROSITE" id="PS50089">
    <property type="entry name" value="ZF_RING_2"/>
    <property type="match status" value="2"/>
</dbReference>
<keyword evidence="5 8" id="KW-0863">Zinc-finger</keyword>
<sequence>MPSERGTHWCYSCRASVTLRRRNAECSNCRGSFIEELEDTTGVPDEEYIQQPRFMEAATSFLRRHRAVVSNISERASQNGNSWNSFLVFSGDMPPTMPGSGGLVEFLNETLGFRRQNGGDYFIGPGVEEFFEQVTSGSSQQGRQPASRPSIDALPTVKISRRHVRADSTCAVCKERFEMGSQARKLPCKHLYHSDCIAPWLQQRSSCPVCRQQITDGGSDQATRRRWSLSWPFGSSRSSSSRQGRGGEPSHQHVQWPIQLSDVMGSIRVYSKNGATTSNSWTSVDFVVSGTGTLTVSSNRGVVARGVGVEQISEQAIRKPAPKSAINALPKVKVSKEHIHADSTCAVCKEKFELGSQARKLPCKHIYHSDCIVPWLQRHSSCPICRLPVTKDNGKVATLRRWSCFCSFGC</sequence>
<dbReference type="Proteomes" id="UP000298416">
    <property type="component" value="Unassembled WGS sequence"/>
</dbReference>
<evidence type="ECO:0000256" key="6">
    <source>
        <dbReference type="ARBA" id="ARBA00022786"/>
    </source>
</evidence>
<dbReference type="EMBL" id="PNBA02000009">
    <property type="protein sequence ID" value="KAG6413714.1"/>
    <property type="molecule type" value="Genomic_DNA"/>
</dbReference>
<dbReference type="GO" id="GO:0061630">
    <property type="term" value="F:ubiquitin protein ligase activity"/>
    <property type="evidence" value="ECO:0007669"/>
    <property type="project" value="UniProtKB-EC"/>
</dbReference>
<dbReference type="GO" id="GO:0016567">
    <property type="term" value="P:protein ubiquitination"/>
    <property type="evidence" value="ECO:0007669"/>
    <property type="project" value="TreeGrafter"/>
</dbReference>
<dbReference type="SMART" id="SM00184">
    <property type="entry name" value="RING"/>
    <property type="match status" value="2"/>
</dbReference>
<proteinExistence type="predicted"/>
<dbReference type="FunFam" id="3.30.40.10:FF:000022">
    <property type="entry name" value="E3 ubiquitin-protein ligase RING1-like"/>
    <property type="match status" value="2"/>
</dbReference>
<feature type="region of interest" description="Disordered" evidence="9">
    <location>
        <begin position="215"/>
        <end position="254"/>
    </location>
</feature>
<feature type="domain" description="RING-type" evidence="10">
    <location>
        <begin position="345"/>
        <end position="386"/>
    </location>
</feature>
<comment type="catalytic activity">
    <reaction evidence="1">
        <text>S-ubiquitinyl-[E2 ubiquitin-conjugating enzyme]-L-cysteine + [acceptor protein]-L-lysine = [E2 ubiquitin-conjugating enzyme]-L-cysteine + N(6)-ubiquitinyl-[acceptor protein]-L-lysine.</text>
        <dbReference type="EC" id="2.3.2.27"/>
    </reaction>
</comment>
<evidence type="ECO:0000313" key="11">
    <source>
        <dbReference type="EMBL" id="KAG6413714.1"/>
    </source>
</evidence>
<evidence type="ECO:0000256" key="7">
    <source>
        <dbReference type="ARBA" id="ARBA00022833"/>
    </source>
</evidence>
<dbReference type="SUPFAM" id="SSF57850">
    <property type="entry name" value="RING/U-box"/>
    <property type="match status" value="2"/>
</dbReference>
<keyword evidence="3" id="KW-0808">Transferase</keyword>
<name>A0A8X8ZRQ3_SALSN</name>
<reference evidence="11" key="2">
    <citation type="submission" date="2020-08" db="EMBL/GenBank/DDBJ databases">
        <title>Plant Genome Project.</title>
        <authorList>
            <person name="Zhang R.-G."/>
        </authorList>
    </citation>
    <scope>NUCLEOTIDE SEQUENCE</scope>
    <source>
        <strain evidence="11">Huo1</strain>
        <tissue evidence="11">Leaf</tissue>
    </source>
</reference>
<dbReference type="PANTHER" id="PTHR15710:SF18">
    <property type="entry name" value="RING-TYPE E3 UBIQUITIN TRANSFERASE"/>
    <property type="match status" value="1"/>
</dbReference>
<evidence type="ECO:0000256" key="3">
    <source>
        <dbReference type="ARBA" id="ARBA00022679"/>
    </source>
</evidence>
<evidence type="ECO:0000256" key="5">
    <source>
        <dbReference type="ARBA" id="ARBA00022771"/>
    </source>
</evidence>
<reference evidence="11" key="1">
    <citation type="submission" date="2018-01" db="EMBL/GenBank/DDBJ databases">
        <authorList>
            <person name="Mao J.F."/>
        </authorList>
    </citation>
    <scope>NUCLEOTIDE SEQUENCE</scope>
    <source>
        <strain evidence="11">Huo1</strain>
        <tissue evidence="11">Leaf</tissue>
    </source>
</reference>
<feature type="compositionally biased region" description="Low complexity" evidence="9">
    <location>
        <begin position="234"/>
        <end position="243"/>
    </location>
</feature>
<evidence type="ECO:0000256" key="2">
    <source>
        <dbReference type="ARBA" id="ARBA00012483"/>
    </source>
</evidence>
<protein>
    <recommendedName>
        <fullName evidence="2">RING-type E3 ubiquitin transferase</fullName>
        <ecNumber evidence="2">2.3.2.27</ecNumber>
    </recommendedName>
</protein>
<keyword evidence="4" id="KW-0479">Metal-binding</keyword>
<dbReference type="Pfam" id="PF13639">
    <property type="entry name" value="zf-RING_2"/>
    <property type="match status" value="2"/>
</dbReference>
<dbReference type="EC" id="2.3.2.27" evidence="2"/>
<dbReference type="AlphaFoldDB" id="A0A8X8ZRQ3"/>
<comment type="caution">
    <text evidence="11">The sequence shown here is derived from an EMBL/GenBank/DDBJ whole genome shotgun (WGS) entry which is preliminary data.</text>
</comment>
<gene>
    <name evidence="11" type="ORF">SASPL_126428</name>
</gene>
<organism evidence="11">
    <name type="scientific">Salvia splendens</name>
    <name type="common">Scarlet sage</name>
    <dbReference type="NCBI Taxonomy" id="180675"/>
    <lineage>
        <taxon>Eukaryota</taxon>
        <taxon>Viridiplantae</taxon>
        <taxon>Streptophyta</taxon>
        <taxon>Embryophyta</taxon>
        <taxon>Tracheophyta</taxon>
        <taxon>Spermatophyta</taxon>
        <taxon>Magnoliopsida</taxon>
        <taxon>eudicotyledons</taxon>
        <taxon>Gunneridae</taxon>
        <taxon>Pentapetalae</taxon>
        <taxon>asterids</taxon>
        <taxon>lamiids</taxon>
        <taxon>Lamiales</taxon>
        <taxon>Lamiaceae</taxon>
        <taxon>Nepetoideae</taxon>
        <taxon>Mentheae</taxon>
        <taxon>Salviinae</taxon>
        <taxon>Salvia</taxon>
        <taxon>Salvia subgen. Calosphace</taxon>
        <taxon>core Calosphace</taxon>
    </lineage>
</organism>
<keyword evidence="6" id="KW-0833">Ubl conjugation pathway</keyword>
<dbReference type="InterPro" id="IPR013083">
    <property type="entry name" value="Znf_RING/FYVE/PHD"/>
</dbReference>